<dbReference type="PIRSF" id="PIRSF035009">
    <property type="entry name" value="UCP035009_HSDR_N"/>
    <property type="match status" value="1"/>
</dbReference>
<evidence type="ECO:0000313" key="5">
    <source>
        <dbReference type="Proteomes" id="UP000534677"/>
    </source>
</evidence>
<feature type="domain" description="Restriction endonuclease type I HsdR N-terminal" evidence="1">
    <location>
        <begin position="50"/>
        <end position="127"/>
    </location>
</feature>
<dbReference type="RefSeq" id="WP_185708536.1">
    <property type="nucleotide sequence ID" value="NZ_JAAXCY010000009.1"/>
</dbReference>
<name>A0A7X1AR17_9PSED</name>
<dbReference type="GO" id="GO:0003677">
    <property type="term" value="F:DNA binding"/>
    <property type="evidence" value="ECO:0007669"/>
    <property type="project" value="UniProtKB-KW"/>
</dbReference>
<organism evidence="3 4">
    <name type="scientific">Pseudomonas cremoris</name>
    <dbReference type="NCBI Taxonomy" id="2724178"/>
    <lineage>
        <taxon>Bacteria</taxon>
        <taxon>Pseudomonadati</taxon>
        <taxon>Pseudomonadota</taxon>
        <taxon>Gammaproteobacteria</taxon>
        <taxon>Pseudomonadales</taxon>
        <taxon>Pseudomonadaceae</taxon>
        <taxon>Pseudomonas</taxon>
    </lineage>
</organism>
<dbReference type="AlphaFoldDB" id="A0A7X1AR17"/>
<protein>
    <submittedName>
        <fullName evidence="3">Restriction endonuclease</fullName>
    </submittedName>
</protein>
<evidence type="ECO:0000259" key="1">
    <source>
        <dbReference type="Pfam" id="PF04313"/>
    </source>
</evidence>
<dbReference type="Proteomes" id="UP000534677">
    <property type="component" value="Unassembled WGS sequence"/>
</dbReference>
<gene>
    <name evidence="2" type="ORF">HF209_16960</name>
    <name evidence="3" type="ORF">HF257_22650</name>
</gene>
<accession>A0A7X1AR17</accession>
<dbReference type="GO" id="GO:0009035">
    <property type="term" value="F:type I site-specific deoxyribonuclease activity"/>
    <property type="evidence" value="ECO:0007669"/>
    <property type="project" value="UniProtKB-EC"/>
</dbReference>
<sequence length="361" mass="41188">MDFFEKLTSLAAKVRLQGPAIQTEEATKNAFVMPFINTVLGYDVFDPQEVMPEFVCDVGTKKGEKIDYAIMKDGEVQILIECKKIGESLSINHASQLFRYFHVTSARISILTNGQVYRFFTDLDAPNKMDEKPFLELDLLDIDEYSVPELIKLTKSAFDVDSIINAAGELKYVSQLKKLIGTQVSKPEDDFVKFFASRVYEGVITQKVREQFFELTRKALAQFLNDQINDRLKSAMSGAVQPTIALIPSTTGANEDSQYRDESEDKVVTTLEELEGYHIVRALVRSVVDAKRIVQRDTQSYFGILLDDNNRKPICRLHFNRSQKYLGIFDEEKNETRHAIASIDEIYEYADQLKKTVGYYA</sequence>
<keyword evidence="3" id="KW-0540">Nuclease</keyword>
<keyword evidence="3" id="KW-0378">Hydrolase</keyword>
<dbReference type="Proteomes" id="UP000520513">
    <property type="component" value="Unassembled WGS sequence"/>
</dbReference>
<comment type="caution">
    <text evidence="3">The sequence shown here is derived from an EMBL/GenBank/DDBJ whole genome shotgun (WGS) entry which is preliminary data.</text>
</comment>
<dbReference type="InterPro" id="IPR017035">
    <property type="entry name" value="UCP035009_HsdR_All3000-type"/>
</dbReference>
<dbReference type="EMBL" id="JAAXCZ010000008">
    <property type="protein sequence ID" value="MBC2382632.1"/>
    <property type="molecule type" value="Genomic_DNA"/>
</dbReference>
<dbReference type="Pfam" id="PF04313">
    <property type="entry name" value="HSDR_N"/>
    <property type="match status" value="1"/>
</dbReference>
<proteinExistence type="predicted"/>
<evidence type="ECO:0000313" key="3">
    <source>
        <dbReference type="EMBL" id="MBC2408822.1"/>
    </source>
</evidence>
<evidence type="ECO:0000313" key="2">
    <source>
        <dbReference type="EMBL" id="MBC2382632.1"/>
    </source>
</evidence>
<reference evidence="4 5" key="1">
    <citation type="submission" date="2020-04" db="EMBL/GenBank/DDBJ databases">
        <title>Pseudomonas crami sp. nov., a novel proteolytic bacterial species isolated from cream.</title>
        <authorList>
            <person name="Hofmann K."/>
            <person name="Woller A."/>
            <person name="Huptas C."/>
            <person name="Wenning M."/>
            <person name="Scherer S."/>
            <person name="Doll E.V."/>
        </authorList>
    </citation>
    <scope>NUCLEOTIDE SEQUENCE [LARGE SCALE GENOMIC DNA]</scope>
    <source>
        <strain evidence="2 5">WS 5096</strain>
        <strain evidence="3 4">WS 5106</strain>
    </source>
</reference>
<dbReference type="GO" id="GO:0009307">
    <property type="term" value="P:DNA restriction-modification system"/>
    <property type="evidence" value="ECO:0007669"/>
    <property type="project" value="UniProtKB-KW"/>
</dbReference>
<keyword evidence="5" id="KW-1185">Reference proteome</keyword>
<dbReference type="InterPro" id="IPR007409">
    <property type="entry name" value="Restrct_endonuc_type1_HsdR_N"/>
</dbReference>
<dbReference type="GO" id="GO:0005524">
    <property type="term" value="F:ATP binding"/>
    <property type="evidence" value="ECO:0007669"/>
    <property type="project" value="UniProtKB-KW"/>
</dbReference>
<evidence type="ECO:0000313" key="4">
    <source>
        <dbReference type="Proteomes" id="UP000520513"/>
    </source>
</evidence>
<keyword evidence="3" id="KW-0255">Endonuclease</keyword>
<dbReference type="EMBL" id="JAAXCY010000009">
    <property type="protein sequence ID" value="MBC2408822.1"/>
    <property type="molecule type" value="Genomic_DNA"/>
</dbReference>